<dbReference type="OrthoDB" id="68176at2"/>
<dbReference type="InterPro" id="IPR052943">
    <property type="entry name" value="TMTC_O-mannosyl-trnsfr"/>
</dbReference>
<keyword evidence="5" id="KW-1185">Reference proteome</keyword>
<dbReference type="Gene3D" id="1.25.40.10">
    <property type="entry name" value="Tetratricopeptide repeat domain"/>
    <property type="match status" value="1"/>
</dbReference>
<proteinExistence type="predicted"/>
<dbReference type="PANTHER" id="PTHR44809">
    <property type="match status" value="1"/>
</dbReference>
<comment type="caution">
    <text evidence="4">The sequence shown here is derived from an EMBL/GenBank/DDBJ whole genome shotgun (WGS) entry which is preliminary data.</text>
</comment>
<dbReference type="PANTHER" id="PTHR44809:SF1">
    <property type="entry name" value="PROTEIN O-MANNOSYL-TRANSFERASE TMTC1"/>
    <property type="match status" value="1"/>
</dbReference>
<evidence type="ECO:0000256" key="2">
    <source>
        <dbReference type="SAM" id="MobiDB-lite"/>
    </source>
</evidence>
<gene>
    <name evidence="4" type="ORF">DEIPH_ctg033orf0073</name>
</gene>
<feature type="repeat" description="TPR" evidence="1">
    <location>
        <begin position="172"/>
        <end position="205"/>
    </location>
</feature>
<reference evidence="4 5" key="1">
    <citation type="submission" date="2014-03" db="EMBL/GenBank/DDBJ databases">
        <title>Draft genome sequence of Deinococcus phoenicis 1P10ME.</title>
        <authorList>
            <person name="Stepanov V.G."/>
            <person name="Vaishampayan P."/>
            <person name="Venkateswaran K."/>
            <person name="Fox G.E."/>
        </authorList>
    </citation>
    <scope>NUCLEOTIDE SEQUENCE [LARGE SCALE GENOMIC DNA]</scope>
    <source>
        <strain evidence="4 5">1P10ME</strain>
    </source>
</reference>
<dbReference type="STRING" id="1476583.DEIPH_ctg033orf0073"/>
<feature type="region of interest" description="Disordered" evidence="2">
    <location>
        <begin position="1"/>
        <end position="20"/>
    </location>
</feature>
<dbReference type="RefSeq" id="WP_034357924.1">
    <property type="nucleotide sequence ID" value="NZ_JHAC01000033.1"/>
</dbReference>
<dbReference type="SMART" id="SM00028">
    <property type="entry name" value="TPR"/>
    <property type="match status" value="3"/>
</dbReference>
<dbReference type="PATRIC" id="fig|1476583.3.peg.2227"/>
<evidence type="ECO:0000256" key="1">
    <source>
        <dbReference type="PROSITE-ProRule" id="PRU00339"/>
    </source>
</evidence>
<dbReference type="EMBL" id="JHAC01000033">
    <property type="protein sequence ID" value="EYB67655.1"/>
    <property type="molecule type" value="Genomic_DNA"/>
</dbReference>
<feature type="repeat" description="TPR" evidence="1">
    <location>
        <begin position="138"/>
        <end position="171"/>
    </location>
</feature>
<keyword evidence="1" id="KW-0802">TPR repeat</keyword>
<feature type="transmembrane region" description="Helical" evidence="3">
    <location>
        <begin position="263"/>
        <end position="281"/>
    </location>
</feature>
<dbReference type="Proteomes" id="UP000020492">
    <property type="component" value="Unassembled WGS sequence"/>
</dbReference>
<dbReference type="PROSITE" id="PS50005">
    <property type="entry name" value="TPR"/>
    <property type="match status" value="2"/>
</dbReference>
<accession>A0A016QND7</accession>
<evidence type="ECO:0000313" key="5">
    <source>
        <dbReference type="Proteomes" id="UP000020492"/>
    </source>
</evidence>
<dbReference type="Pfam" id="PF13432">
    <property type="entry name" value="TPR_16"/>
    <property type="match status" value="1"/>
</dbReference>
<organism evidence="4 5">
    <name type="scientific">Deinococcus phoenicis</name>
    <dbReference type="NCBI Taxonomy" id="1476583"/>
    <lineage>
        <taxon>Bacteria</taxon>
        <taxon>Thermotogati</taxon>
        <taxon>Deinococcota</taxon>
        <taxon>Deinococci</taxon>
        <taxon>Deinococcales</taxon>
        <taxon>Deinococcaceae</taxon>
        <taxon>Deinococcus</taxon>
    </lineage>
</organism>
<evidence type="ECO:0000256" key="3">
    <source>
        <dbReference type="SAM" id="Phobius"/>
    </source>
</evidence>
<dbReference type="InterPro" id="IPR019734">
    <property type="entry name" value="TPR_rpt"/>
</dbReference>
<keyword evidence="3" id="KW-1133">Transmembrane helix</keyword>
<dbReference type="InterPro" id="IPR011990">
    <property type="entry name" value="TPR-like_helical_dom_sf"/>
</dbReference>
<protein>
    <submittedName>
        <fullName evidence="4">Uncharacterized protein</fullName>
    </submittedName>
</protein>
<evidence type="ECO:0000313" key="4">
    <source>
        <dbReference type="EMBL" id="EYB67655.1"/>
    </source>
</evidence>
<keyword evidence="3" id="KW-0472">Membrane</keyword>
<dbReference type="AlphaFoldDB" id="A0A016QND7"/>
<dbReference type="eggNOG" id="COG0457">
    <property type="taxonomic scope" value="Bacteria"/>
</dbReference>
<name>A0A016QND7_9DEIO</name>
<sequence>MTDPGRSPSPPLDAPPDWGTFARDGEWRRALAAARITVAPAELREALERVVDLQGAVRARRFPQARRAWTGLQEALEAAQGQGLTGEAALLRSLVRPDALGEALAVLEGLGRGPGGETEPDALRERLAPAFAHPLTRAEALNAVGVLHALHGEAELARAVFGEALAADPSHYRAVTNIGNLELEAGHPAQAETRYREVLRLNPDYDGAHHNLGVALRRQGKLHESVGSIRRAQRLGVKRSQEDSREDLREQFRGNTTFRSLRWVLLAAGLLVLFLIVRGLVG</sequence>
<dbReference type="SUPFAM" id="SSF48452">
    <property type="entry name" value="TPR-like"/>
    <property type="match status" value="1"/>
</dbReference>
<keyword evidence="3" id="KW-0812">Transmembrane</keyword>